<keyword evidence="1" id="KW-0732">Signal</keyword>
<sequence>LKWLRCFLVNLCFTVKVAGSSSGRRHIISAIPQGSVLGPLLFILCINDVSDKISSVCKLFADDLKIYRPLHDPAADFHVLHSDLAVFGEWSKSRQLDVSHDTCRILHVNYYHECFLRSWCKVLAFADDGIRDLGIKIFLIYA</sequence>
<evidence type="ECO:0000256" key="1">
    <source>
        <dbReference type="SAM" id="SignalP"/>
    </source>
</evidence>
<dbReference type="WBParaSite" id="ALUE_0002076001-mRNA-1">
    <property type="protein sequence ID" value="ALUE_0002076001-mRNA-1"/>
    <property type="gene ID" value="ALUE_0002076001"/>
</dbReference>
<accession>A0A0M3IPT2</accession>
<organism evidence="3 4">
    <name type="scientific">Ascaris lumbricoides</name>
    <name type="common">Giant roundworm</name>
    <dbReference type="NCBI Taxonomy" id="6252"/>
    <lineage>
        <taxon>Eukaryota</taxon>
        <taxon>Metazoa</taxon>
        <taxon>Ecdysozoa</taxon>
        <taxon>Nematoda</taxon>
        <taxon>Chromadorea</taxon>
        <taxon>Rhabditida</taxon>
        <taxon>Spirurina</taxon>
        <taxon>Ascaridomorpha</taxon>
        <taxon>Ascaridoidea</taxon>
        <taxon>Ascarididae</taxon>
        <taxon>Ascaris</taxon>
    </lineage>
</organism>
<feature type="chain" id="PRO_5005657138" evidence="1">
    <location>
        <begin position="20"/>
        <end position="142"/>
    </location>
</feature>
<evidence type="ECO:0000259" key="2">
    <source>
        <dbReference type="Pfam" id="PF00078"/>
    </source>
</evidence>
<keyword evidence="3" id="KW-1185">Reference proteome</keyword>
<feature type="signal peptide" evidence="1">
    <location>
        <begin position="1"/>
        <end position="19"/>
    </location>
</feature>
<name>A0A0M3IPT2_ASCLU</name>
<dbReference type="AlphaFoldDB" id="A0A0M3IPT2"/>
<protein>
    <submittedName>
        <fullName evidence="4">Reverse transcriptase domain-containing protein</fullName>
    </submittedName>
</protein>
<evidence type="ECO:0000313" key="4">
    <source>
        <dbReference type="WBParaSite" id="ALUE_0002076001-mRNA-1"/>
    </source>
</evidence>
<dbReference type="InterPro" id="IPR000477">
    <property type="entry name" value="RT_dom"/>
</dbReference>
<evidence type="ECO:0000313" key="3">
    <source>
        <dbReference type="Proteomes" id="UP000036681"/>
    </source>
</evidence>
<feature type="domain" description="Reverse transcriptase" evidence="2">
    <location>
        <begin position="8"/>
        <end position="134"/>
    </location>
</feature>
<dbReference type="PANTHER" id="PTHR33332">
    <property type="entry name" value="REVERSE TRANSCRIPTASE DOMAIN-CONTAINING PROTEIN"/>
    <property type="match status" value="1"/>
</dbReference>
<dbReference type="Pfam" id="PF00078">
    <property type="entry name" value="RVT_1"/>
    <property type="match status" value="1"/>
</dbReference>
<proteinExistence type="predicted"/>
<dbReference type="Proteomes" id="UP000036681">
    <property type="component" value="Unplaced"/>
</dbReference>
<reference evidence="4" key="1">
    <citation type="submission" date="2017-02" db="UniProtKB">
        <authorList>
            <consortium name="WormBaseParasite"/>
        </authorList>
    </citation>
    <scope>IDENTIFICATION</scope>
</reference>